<dbReference type="OrthoDB" id="3563866at2759"/>
<comment type="caution">
    <text evidence="2">The sequence shown here is derived from an EMBL/GenBank/DDBJ whole genome shotgun (WGS) entry which is preliminary data.</text>
</comment>
<organism evidence="2 3">
    <name type="scientific">Cordyceps javanica</name>
    <dbReference type="NCBI Taxonomy" id="43265"/>
    <lineage>
        <taxon>Eukaryota</taxon>
        <taxon>Fungi</taxon>
        <taxon>Dikarya</taxon>
        <taxon>Ascomycota</taxon>
        <taxon>Pezizomycotina</taxon>
        <taxon>Sordariomycetes</taxon>
        <taxon>Hypocreomycetidae</taxon>
        <taxon>Hypocreales</taxon>
        <taxon>Cordycipitaceae</taxon>
        <taxon>Cordyceps</taxon>
    </lineage>
</organism>
<evidence type="ECO:0000256" key="1">
    <source>
        <dbReference type="SAM" id="MobiDB-lite"/>
    </source>
</evidence>
<dbReference type="EMBL" id="SPUK01000002">
    <property type="protein sequence ID" value="TQV99915.1"/>
    <property type="molecule type" value="Genomic_DNA"/>
</dbReference>
<accession>A0A545VDV7</accession>
<feature type="region of interest" description="Disordered" evidence="1">
    <location>
        <begin position="1"/>
        <end position="35"/>
    </location>
</feature>
<feature type="compositionally biased region" description="Low complexity" evidence="1">
    <location>
        <begin position="1"/>
        <end position="34"/>
    </location>
</feature>
<sequence>MPPTRESSPSCTCSESRRSSASSTSAAPSSASSTKATTELNFKMTFNAFVSEASVHPLPAYARDFPKPTSEINIDEALSRKPGRWTFRGSIEANSKRQPRPSIDDQEKREARSADYAAAKKSLLEIAAQMDAAKPK</sequence>
<evidence type="ECO:0000313" key="3">
    <source>
        <dbReference type="Proteomes" id="UP000315783"/>
    </source>
</evidence>
<dbReference type="AlphaFoldDB" id="A0A545VDV7"/>
<gene>
    <name evidence="2" type="ORF">IF1G_02130</name>
</gene>
<protein>
    <submittedName>
        <fullName evidence="2">Uncharacterized protein</fullName>
    </submittedName>
</protein>
<reference evidence="2 3" key="1">
    <citation type="journal article" date="2019" name="Appl. Microbiol. Biotechnol.">
        <title>Genome sequence of Isaria javanica and comparative genome analysis insights into family S53 peptidase evolution in fungal entomopathogens.</title>
        <authorList>
            <person name="Lin R."/>
            <person name="Zhang X."/>
            <person name="Xin B."/>
            <person name="Zou M."/>
            <person name="Gao Y."/>
            <person name="Qin F."/>
            <person name="Hu Q."/>
            <person name="Xie B."/>
            <person name="Cheng X."/>
        </authorList>
    </citation>
    <scope>NUCLEOTIDE SEQUENCE [LARGE SCALE GENOMIC DNA]</scope>
    <source>
        <strain evidence="2 3">IJ1G</strain>
    </source>
</reference>
<keyword evidence="3" id="KW-1185">Reference proteome</keyword>
<evidence type="ECO:0000313" key="2">
    <source>
        <dbReference type="EMBL" id="TQV99915.1"/>
    </source>
</evidence>
<feature type="region of interest" description="Disordered" evidence="1">
    <location>
        <begin position="85"/>
        <end position="115"/>
    </location>
</feature>
<proteinExistence type="predicted"/>
<dbReference type="Proteomes" id="UP000315783">
    <property type="component" value="Unassembled WGS sequence"/>
</dbReference>
<name>A0A545VDV7_9HYPO</name>
<feature type="compositionally biased region" description="Basic and acidic residues" evidence="1">
    <location>
        <begin position="102"/>
        <end position="113"/>
    </location>
</feature>